<comment type="caution">
    <text evidence="2">The sequence shown here is derived from an EMBL/GenBank/DDBJ whole genome shotgun (WGS) entry which is preliminary data.</text>
</comment>
<gene>
    <name evidence="2" type="ORF">Ahy_A06g028781</name>
</gene>
<dbReference type="EMBL" id="SDMP01000006">
    <property type="protein sequence ID" value="RYR53595.1"/>
    <property type="molecule type" value="Genomic_DNA"/>
</dbReference>
<reference evidence="2 3" key="1">
    <citation type="submission" date="2019-01" db="EMBL/GenBank/DDBJ databases">
        <title>Sequencing of cultivated peanut Arachis hypogaea provides insights into genome evolution and oil improvement.</title>
        <authorList>
            <person name="Chen X."/>
        </authorList>
    </citation>
    <scope>NUCLEOTIDE SEQUENCE [LARGE SCALE GENOMIC DNA]</scope>
    <source>
        <strain evidence="3">cv. Fuhuasheng</strain>
        <tissue evidence="2">Leaves</tissue>
    </source>
</reference>
<dbReference type="AlphaFoldDB" id="A0A445CRU4"/>
<proteinExistence type="predicted"/>
<evidence type="ECO:0000313" key="2">
    <source>
        <dbReference type="EMBL" id="RYR53595.1"/>
    </source>
</evidence>
<evidence type="ECO:0000313" key="3">
    <source>
        <dbReference type="Proteomes" id="UP000289738"/>
    </source>
</evidence>
<organism evidence="2 3">
    <name type="scientific">Arachis hypogaea</name>
    <name type="common">Peanut</name>
    <dbReference type="NCBI Taxonomy" id="3818"/>
    <lineage>
        <taxon>Eukaryota</taxon>
        <taxon>Viridiplantae</taxon>
        <taxon>Streptophyta</taxon>
        <taxon>Embryophyta</taxon>
        <taxon>Tracheophyta</taxon>
        <taxon>Spermatophyta</taxon>
        <taxon>Magnoliopsida</taxon>
        <taxon>eudicotyledons</taxon>
        <taxon>Gunneridae</taxon>
        <taxon>Pentapetalae</taxon>
        <taxon>rosids</taxon>
        <taxon>fabids</taxon>
        <taxon>Fabales</taxon>
        <taxon>Fabaceae</taxon>
        <taxon>Papilionoideae</taxon>
        <taxon>50 kb inversion clade</taxon>
        <taxon>dalbergioids sensu lato</taxon>
        <taxon>Dalbergieae</taxon>
        <taxon>Pterocarpus clade</taxon>
        <taxon>Arachis</taxon>
    </lineage>
</organism>
<feature type="region of interest" description="Disordered" evidence="1">
    <location>
        <begin position="26"/>
        <end position="53"/>
    </location>
</feature>
<name>A0A445CRU4_ARAHY</name>
<feature type="compositionally biased region" description="Acidic residues" evidence="1">
    <location>
        <begin position="26"/>
        <end position="38"/>
    </location>
</feature>
<dbReference type="Proteomes" id="UP000289738">
    <property type="component" value="Chromosome A06"/>
</dbReference>
<evidence type="ECO:0000256" key="1">
    <source>
        <dbReference type="SAM" id="MobiDB-lite"/>
    </source>
</evidence>
<accession>A0A445CRU4</accession>
<protein>
    <submittedName>
        <fullName evidence="2">Uncharacterized protein</fullName>
    </submittedName>
</protein>
<sequence length="77" mass="8042">MVPTSLQCAAPAGLGDALLDDIDDDDVEPDIIADDSSDEMAASNPAGTKGGYSSGTQQYPLHFSSLDLNCVYLDLFS</sequence>
<keyword evidence="3" id="KW-1185">Reference proteome</keyword>